<keyword evidence="5" id="KW-1185">Reference proteome</keyword>
<evidence type="ECO:0000313" key="5">
    <source>
        <dbReference type="Proteomes" id="UP000085678"/>
    </source>
</evidence>
<dbReference type="GO" id="GO:0032259">
    <property type="term" value="P:methylation"/>
    <property type="evidence" value="ECO:0007669"/>
    <property type="project" value="UniProtKB-KW"/>
</dbReference>
<dbReference type="GO" id="GO:0008170">
    <property type="term" value="F:N-methyltransferase activity"/>
    <property type="evidence" value="ECO:0007669"/>
    <property type="project" value="TreeGrafter"/>
</dbReference>
<dbReference type="GO" id="GO:0005829">
    <property type="term" value="C:cytosol"/>
    <property type="evidence" value="ECO:0007669"/>
    <property type="project" value="TreeGrafter"/>
</dbReference>
<dbReference type="Gene3D" id="3.40.50.150">
    <property type="entry name" value="Vaccinia Virus protein VP39"/>
    <property type="match status" value="1"/>
</dbReference>
<keyword evidence="4" id="KW-0949">S-adenosyl-L-methionine</keyword>
<reference evidence="6" key="1">
    <citation type="submission" date="2025-08" db="UniProtKB">
        <authorList>
            <consortium name="RefSeq"/>
        </authorList>
    </citation>
    <scope>IDENTIFICATION</scope>
    <source>
        <tissue evidence="6">Gonads</tissue>
    </source>
</reference>
<dbReference type="PROSITE" id="PS51681">
    <property type="entry name" value="SAM_MT_NNMT_PNMT_TEMT"/>
    <property type="match status" value="1"/>
</dbReference>
<dbReference type="AlphaFoldDB" id="A0A1S3IAK5"/>
<sequence length="222" mass="25439">MNDPAGKIRGRRLLDIGTGPCIHSVISASKWFVEITLTDFAEPNRRELTKWWKKEEGAWDWEVFFRYVANMEGNEQKWKHDQDNIREKIQGVYFCDVAQTNPLLHKCDPFDAITSCLCLEAACPTEEAYEQAIKNVASLLKAGGFLVMVGVLGESYYAVGEYKFFALPMSQKLVTRSLEKSGFEDITWYQFDSQRKEDEDFIRTVSNYRGSFVVTATKIGDV</sequence>
<dbReference type="InterPro" id="IPR000940">
    <property type="entry name" value="NNMT_TEMT_trans"/>
</dbReference>
<dbReference type="STRING" id="7574.A0A1S3IAK5"/>
<gene>
    <name evidence="6" type="primary">LOC106161909</name>
</gene>
<dbReference type="RefSeq" id="XP_013394439.1">
    <property type="nucleotide sequence ID" value="XM_013538985.1"/>
</dbReference>
<evidence type="ECO:0000313" key="6">
    <source>
        <dbReference type="RefSeq" id="XP_013394439.1"/>
    </source>
</evidence>
<accession>A0A1S3IAK5</accession>
<dbReference type="InterPro" id="IPR029063">
    <property type="entry name" value="SAM-dependent_MTases_sf"/>
</dbReference>
<evidence type="ECO:0000256" key="1">
    <source>
        <dbReference type="ARBA" id="ARBA00007996"/>
    </source>
</evidence>
<name>A0A1S3IAK5_LINAN</name>
<organism evidence="5 6">
    <name type="scientific">Lingula anatina</name>
    <name type="common">Brachiopod</name>
    <name type="synonym">Lingula unguis</name>
    <dbReference type="NCBI Taxonomy" id="7574"/>
    <lineage>
        <taxon>Eukaryota</taxon>
        <taxon>Metazoa</taxon>
        <taxon>Spiralia</taxon>
        <taxon>Lophotrochozoa</taxon>
        <taxon>Brachiopoda</taxon>
        <taxon>Linguliformea</taxon>
        <taxon>Lingulata</taxon>
        <taxon>Lingulida</taxon>
        <taxon>Linguloidea</taxon>
        <taxon>Lingulidae</taxon>
        <taxon>Lingula</taxon>
    </lineage>
</organism>
<proteinExistence type="inferred from homology"/>
<evidence type="ECO:0000256" key="4">
    <source>
        <dbReference type="ARBA" id="ARBA00022691"/>
    </source>
</evidence>
<dbReference type="Proteomes" id="UP000085678">
    <property type="component" value="Unplaced"/>
</dbReference>
<keyword evidence="3" id="KW-0808">Transferase</keyword>
<evidence type="ECO:0000256" key="2">
    <source>
        <dbReference type="ARBA" id="ARBA00022603"/>
    </source>
</evidence>
<protein>
    <submittedName>
        <fullName evidence="6">Nicotinamide N-methyltransferase-like</fullName>
    </submittedName>
</protein>
<dbReference type="KEGG" id="lak:106161909"/>
<dbReference type="InParanoid" id="A0A1S3IAK5"/>
<dbReference type="SUPFAM" id="SSF53335">
    <property type="entry name" value="S-adenosyl-L-methionine-dependent methyltransferases"/>
    <property type="match status" value="1"/>
</dbReference>
<dbReference type="OrthoDB" id="10050085at2759"/>
<dbReference type="GeneID" id="106161909"/>
<dbReference type="PANTHER" id="PTHR10867:SF17">
    <property type="entry name" value="NICOTINAMIDE N-METHYLTRANSFERASE"/>
    <property type="match status" value="1"/>
</dbReference>
<dbReference type="PANTHER" id="PTHR10867">
    <property type="entry name" value="NNMT/PNMT/TEMT FAMILY MEMBER"/>
    <property type="match status" value="1"/>
</dbReference>
<comment type="similarity">
    <text evidence="1">Belongs to the class I-like SAM-binding methyltransferase superfamily. NNMT/PNMT/TEMT family.</text>
</comment>
<keyword evidence="2" id="KW-0489">Methyltransferase</keyword>
<dbReference type="Pfam" id="PF01234">
    <property type="entry name" value="NNMT_PNMT_TEMT"/>
    <property type="match status" value="1"/>
</dbReference>
<evidence type="ECO:0000256" key="3">
    <source>
        <dbReference type="ARBA" id="ARBA00022679"/>
    </source>
</evidence>